<dbReference type="AlphaFoldDB" id="A0A1S8TLB0"/>
<dbReference type="EMBL" id="LZZM01000127">
    <property type="protein sequence ID" value="OOM78362.1"/>
    <property type="molecule type" value="Genomic_DNA"/>
</dbReference>
<keyword evidence="2" id="KW-1185">Reference proteome</keyword>
<evidence type="ECO:0000313" key="2">
    <source>
        <dbReference type="Proteomes" id="UP000190890"/>
    </source>
</evidence>
<dbReference type="OrthoDB" id="6903468at2"/>
<dbReference type="Proteomes" id="UP000190890">
    <property type="component" value="Unassembled WGS sequence"/>
</dbReference>
<proteinExistence type="predicted"/>
<dbReference type="RefSeq" id="WP_077847125.1">
    <property type="nucleotide sequence ID" value="NZ_LZZM01000127.1"/>
</dbReference>
<sequence length="210" mass="24744">MNNILFKDARELFDTGDLTNWETIFELLKMQSNPKIRLLACELLVKKKDYKKLELFFNDKDGHVRRYSKLYYYKRACISRIGEKITYNFIPYLDNEEKSKLLEKYPHTITIGTYDFEYFFAKHIEKCFPKIENFNEKEKKELDEFLEEIRKEAFIKTIKASQSSDLAAYVSDDFEIIGAALILEFSNSFIASLLNSYALGIVPDNSIKDN</sequence>
<accession>A0A1S8TLB0</accession>
<comment type="caution">
    <text evidence="1">The sequence shown here is derived from an EMBL/GenBank/DDBJ whole genome shotgun (WGS) entry which is preliminary data.</text>
</comment>
<evidence type="ECO:0000313" key="1">
    <source>
        <dbReference type="EMBL" id="OOM78362.1"/>
    </source>
</evidence>
<protein>
    <submittedName>
        <fullName evidence="1">Uncharacterized protein</fullName>
    </submittedName>
</protein>
<gene>
    <name evidence="1" type="ORF">CLPUN_19710</name>
</gene>
<reference evidence="1 2" key="1">
    <citation type="submission" date="2016-05" db="EMBL/GenBank/DDBJ databases">
        <title>Microbial solvent formation.</title>
        <authorList>
            <person name="Poehlein A."/>
            <person name="Montoya Solano J.D."/>
            <person name="Flitsch S."/>
            <person name="Krabben P."/>
            <person name="Duerre P."/>
            <person name="Daniel R."/>
        </authorList>
    </citation>
    <scope>NUCLEOTIDE SEQUENCE [LARGE SCALE GENOMIC DNA]</scope>
    <source>
        <strain evidence="1 2">DSM 2619</strain>
    </source>
</reference>
<organism evidence="1 2">
    <name type="scientific">Clostridium puniceum</name>
    <dbReference type="NCBI Taxonomy" id="29367"/>
    <lineage>
        <taxon>Bacteria</taxon>
        <taxon>Bacillati</taxon>
        <taxon>Bacillota</taxon>
        <taxon>Clostridia</taxon>
        <taxon>Eubacteriales</taxon>
        <taxon>Clostridiaceae</taxon>
        <taxon>Clostridium</taxon>
    </lineage>
</organism>
<dbReference type="STRING" id="29367.CLPUN_19710"/>
<name>A0A1S8TLB0_9CLOT</name>